<feature type="region of interest" description="Disordered" evidence="13">
    <location>
        <begin position="363"/>
        <end position="394"/>
    </location>
</feature>
<dbReference type="EMBL" id="JAATIS010004040">
    <property type="protein sequence ID" value="KAG2463176.1"/>
    <property type="molecule type" value="Genomic_DNA"/>
</dbReference>
<dbReference type="Gene3D" id="1.20.5.170">
    <property type="match status" value="1"/>
</dbReference>
<keyword evidence="2" id="KW-0812">Transmembrane</keyword>
<evidence type="ECO:0000256" key="4">
    <source>
        <dbReference type="ARBA" id="ARBA00022968"/>
    </source>
</evidence>
<dbReference type="AlphaFoldDB" id="A0A8X7X830"/>
<feature type="region of interest" description="Disordered" evidence="13">
    <location>
        <begin position="661"/>
        <end position="688"/>
    </location>
</feature>
<feature type="compositionally biased region" description="Basic and acidic residues" evidence="13">
    <location>
        <begin position="169"/>
        <end position="192"/>
    </location>
</feature>
<proteinExistence type="inferred from homology"/>
<keyword evidence="8" id="KW-0472">Membrane</keyword>
<evidence type="ECO:0000256" key="6">
    <source>
        <dbReference type="ARBA" id="ARBA00023015"/>
    </source>
</evidence>
<dbReference type="SMART" id="SM00338">
    <property type="entry name" value="BRLZ"/>
    <property type="match status" value="1"/>
</dbReference>
<name>A0A8X7X830_POLSE</name>
<evidence type="ECO:0000256" key="12">
    <source>
        <dbReference type="ARBA" id="ARBA00023242"/>
    </source>
</evidence>
<keyword evidence="6" id="KW-0805">Transcription regulation</keyword>
<protein>
    <submittedName>
        <fullName evidence="15">CR3L4 protein</fullName>
    </submittedName>
</protein>
<feature type="region of interest" description="Disordered" evidence="13">
    <location>
        <begin position="1"/>
        <end position="27"/>
    </location>
</feature>
<keyword evidence="11" id="KW-0325">Glycoprotein</keyword>
<evidence type="ECO:0000256" key="7">
    <source>
        <dbReference type="ARBA" id="ARBA00023125"/>
    </source>
</evidence>
<sequence length="714" mass="78992">MFGHAATTPEPSFTKSGMGRNKGKQSSIASGTAMLVMADAREELWSSLTSPEKHPGNEDRSEVHAGNVIDKPFKITHFIPCMYLGDDHLEPPWEKGDFPEDNGTFLFEPESMEEDFRMSVAGEGHVINPGIFWEGGGPCPAACAFVFEETDSDFLKGKGEASEAPLTPKEGKEGREMADRDVNKLIKTDRSPPKVATPSSVPKNYNSQKPPRDPSEHVPTADRLIGSRPAGKQNEEVSIPLAKFINSFDVQELEKLIEPVQGVFQMLAAIKKIVGDLGETAEAPIRKEMDSENQNVFFGQQEEEVLADSTFLGGEHPFSFEVLYEEHGKTMEEWALNGHCNLHKTESEEVLNVIINPNDVYNSSQALESPSESDSGISEDPQSDSPPHSDTGQLKPGELYQVVYDIGNFNGMKAQEAANAVDIISIELDQWNPQMLISDACIVNELPSITLNTTEKISLPDLTKEFQSSADLLVCPDLQLTEEEQRLLNQEGVSLPNNLPLTKAEERILKKVRRKIRNKQSAQDSRRRKKEYIDALESRSLLSQLRRLQSLIKQTATKAAQTSTCIMIIIFSLALILFPSYGPFSSAPAVTDEAYKPTGVISRNILTDPESLRISASDEDIIGRPSFSSSNASKLEDTVLSNISFIKSVNTVENSRKENLSERVVNSEVPVETEDKNNSHLLENNEDSNQLAKNLKEQSSNNMDSVKLVHADEM</sequence>
<dbReference type="GO" id="GO:0005634">
    <property type="term" value="C:nucleus"/>
    <property type="evidence" value="ECO:0007669"/>
    <property type="project" value="TreeGrafter"/>
</dbReference>
<feature type="compositionally biased region" description="Polar residues" evidence="13">
    <location>
        <begin position="197"/>
        <end position="209"/>
    </location>
</feature>
<dbReference type="InterPro" id="IPR004827">
    <property type="entry name" value="bZIP"/>
</dbReference>
<comment type="caution">
    <text evidence="15">The sequence shown here is derived from an EMBL/GenBank/DDBJ whole genome shotgun (WGS) entry which is preliminary data.</text>
</comment>
<evidence type="ECO:0000256" key="8">
    <source>
        <dbReference type="ARBA" id="ARBA00023136"/>
    </source>
</evidence>
<evidence type="ECO:0000256" key="9">
    <source>
        <dbReference type="ARBA" id="ARBA00023159"/>
    </source>
</evidence>
<evidence type="ECO:0000256" key="13">
    <source>
        <dbReference type="SAM" id="MobiDB-lite"/>
    </source>
</evidence>
<dbReference type="Pfam" id="PF00170">
    <property type="entry name" value="bZIP_1"/>
    <property type="match status" value="1"/>
</dbReference>
<evidence type="ECO:0000256" key="10">
    <source>
        <dbReference type="ARBA" id="ARBA00023163"/>
    </source>
</evidence>
<keyword evidence="10" id="KW-0804">Transcription</keyword>
<dbReference type="PANTHER" id="PTHR45996:SF2">
    <property type="entry name" value="CYCLIC AMP-RESPONSIVE ELEMENT-BINDING PROTEIN 3-LIKE PROTEIN 4"/>
    <property type="match status" value="1"/>
</dbReference>
<reference evidence="15 16" key="1">
    <citation type="journal article" date="2021" name="Cell">
        <title>Tracing the genetic footprints of vertebrate landing in non-teleost ray-finned fishes.</title>
        <authorList>
            <person name="Bi X."/>
            <person name="Wang K."/>
            <person name="Yang L."/>
            <person name="Pan H."/>
            <person name="Jiang H."/>
            <person name="Wei Q."/>
            <person name="Fang M."/>
            <person name="Yu H."/>
            <person name="Zhu C."/>
            <person name="Cai Y."/>
            <person name="He Y."/>
            <person name="Gan X."/>
            <person name="Zeng H."/>
            <person name="Yu D."/>
            <person name="Zhu Y."/>
            <person name="Jiang H."/>
            <person name="Qiu Q."/>
            <person name="Yang H."/>
            <person name="Zhang Y.E."/>
            <person name="Wang W."/>
            <person name="Zhu M."/>
            <person name="He S."/>
            <person name="Zhang G."/>
        </authorList>
    </citation>
    <scope>NUCLEOTIDE SEQUENCE [LARGE SCALE GENOMIC DNA]</scope>
    <source>
        <strain evidence="15">Bchr_013</strain>
    </source>
</reference>
<keyword evidence="12" id="KW-0539">Nucleus</keyword>
<dbReference type="InterPro" id="IPR051381">
    <property type="entry name" value="CREB_ATF_subfamily"/>
</dbReference>
<gene>
    <name evidence="15" type="primary">Creb3l4</name>
    <name evidence="15" type="ORF">GTO96_0000523</name>
</gene>
<keyword evidence="4" id="KW-0735">Signal-anchor</keyword>
<keyword evidence="9" id="KW-0010">Activator</keyword>
<feature type="region of interest" description="Disordered" evidence="13">
    <location>
        <begin position="156"/>
        <end position="232"/>
    </location>
</feature>
<keyword evidence="5" id="KW-1133">Transmembrane helix</keyword>
<dbReference type="Proteomes" id="UP000886611">
    <property type="component" value="Unassembled WGS sequence"/>
</dbReference>
<feature type="non-terminal residue" evidence="15">
    <location>
        <position position="1"/>
    </location>
</feature>
<organism evidence="15 16">
    <name type="scientific">Polypterus senegalus</name>
    <name type="common">Senegal bichir</name>
    <dbReference type="NCBI Taxonomy" id="55291"/>
    <lineage>
        <taxon>Eukaryota</taxon>
        <taxon>Metazoa</taxon>
        <taxon>Chordata</taxon>
        <taxon>Craniata</taxon>
        <taxon>Vertebrata</taxon>
        <taxon>Euteleostomi</taxon>
        <taxon>Actinopterygii</taxon>
        <taxon>Polypteriformes</taxon>
        <taxon>Polypteridae</taxon>
        <taxon>Polypterus</taxon>
    </lineage>
</organism>
<feature type="domain" description="BZIP" evidence="14">
    <location>
        <begin position="506"/>
        <end position="561"/>
    </location>
</feature>
<evidence type="ECO:0000313" key="15">
    <source>
        <dbReference type="EMBL" id="KAG2463176.1"/>
    </source>
</evidence>
<evidence type="ECO:0000256" key="1">
    <source>
        <dbReference type="ARBA" id="ARBA00009050"/>
    </source>
</evidence>
<dbReference type="InterPro" id="IPR008917">
    <property type="entry name" value="TF_DNA-bd_sf"/>
</dbReference>
<dbReference type="CDD" id="cd14689">
    <property type="entry name" value="bZIP_CREB3"/>
    <property type="match status" value="1"/>
</dbReference>
<dbReference type="GO" id="GO:0000978">
    <property type="term" value="F:RNA polymerase II cis-regulatory region sequence-specific DNA binding"/>
    <property type="evidence" value="ECO:0007669"/>
    <property type="project" value="TreeGrafter"/>
</dbReference>
<evidence type="ECO:0000256" key="11">
    <source>
        <dbReference type="ARBA" id="ARBA00023180"/>
    </source>
</evidence>
<evidence type="ECO:0000256" key="2">
    <source>
        <dbReference type="ARBA" id="ARBA00022692"/>
    </source>
</evidence>
<keyword evidence="3" id="KW-0256">Endoplasmic reticulum</keyword>
<feature type="region of interest" description="Disordered" evidence="13">
    <location>
        <begin position="695"/>
        <end position="714"/>
    </location>
</feature>
<accession>A0A8X7X830</accession>
<evidence type="ECO:0000259" key="14">
    <source>
        <dbReference type="SMART" id="SM00338"/>
    </source>
</evidence>
<feature type="compositionally biased region" description="Polar residues" evidence="13">
    <location>
        <begin position="363"/>
        <end position="376"/>
    </location>
</feature>
<feature type="compositionally biased region" description="Polar residues" evidence="13">
    <location>
        <begin position="695"/>
        <end position="704"/>
    </location>
</feature>
<evidence type="ECO:0000256" key="3">
    <source>
        <dbReference type="ARBA" id="ARBA00022824"/>
    </source>
</evidence>
<evidence type="ECO:0000313" key="16">
    <source>
        <dbReference type="Proteomes" id="UP000886611"/>
    </source>
</evidence>
<dbReference type="PANTHER" id="PTHR45996">
    <property type="entry name" value="AGAP001464-PB"/>
    <property type="match status" value="1"/>
</dbReference>
<feature type="compositionally biased region" description="Basic and acidic residues" evidence="13">
    <location>
        <begin position="210"/>
        <end position="220"/>
    </location>
</feature>
<feature type="compositionally biased region" description="Polar residues" evidence="13">
    <location>
        <begin position="679"/>
        <end position="688"/>
    </location>
</feature>
<comment type="similarity">
    <text evidence="1">Belongs to the bZIP family. ATF subfamily.</text>
</comment>
<dbReference type="SUPFAM" id="SSF47454">
    <property type="entry name" value="A DNA-binding domain in eukaryotic transcription factors"/>
    <property type="match status" value="1"/>
</dbReference>
<feature type="non-terminal residue" evidence="15">
    <location>
        <position position="714"/>
    </location>
</feature>
<keyword evidence="7" id="KW-0238">DNA-binding</keyword>
<dbReference type="GO" id="GO:0000981">
    <property type="term" value="F:DNA-binding transcription factor activity, RNA polymerase II-specific"/>
    <property type="evidence" value="ECO:0007669"/>
    <property type="project" value="TreeGrafter"/>
</dbReference>
<feature type="compositionally biased region" description="Polar residues" evidence="13">
    <location>
        <begin position="383"/>
        <end position="392"/>
    </location>
</feature>
<evidence type="ECO:0000256" key="5">
    <source>
        <dbReference type="ARBA" id="ARBA00022989"/>
    </source>
</evidence>
<keyword evidence="16" id="KW-1185">Reference proteome</keyword>